<evidence type="ECO:0000256" key="8">
    <source>
        <dbReference type="PIRNR" id="PIRNR037778"/>
    </source>
</evidence>
<dbReference type="OrthoDB" id="9809216at2"/>
<dbReference type="InterPro" id="IPR025720">
    <property type="entry name" value="RibU"/>
</dbReference>
<evidence type="ECO:0000256" key="6">
    <source>
        <dbReference type="ARBA" id="ARBA00022989"/>
    </source>
</evidence>
<comment type="caution">
    <text evidence="10">The sequence shown here is derived from an EMBL/GenBank/DDBJ whole genome shotgun (WGS) entry which is preliminary data.</text>
</comment>
<feature type="transmembrane region" description="Helical" evidence="9">
    <location>
        <begin position="109"/>
        <end position="135"/>
    </location>
</feature>
<keyword evidence="6 9" id="KW-1133">Transmembrane helix</keyword>
<accession>A0A845R492</accession>
<evidence type="ECO:0000256" key="1">
    <source>
        <dbReference type="ARBA" id="ARBA00004651"/>
    </source>
</evidence>
<comment type="function">
    <text evidence="8">Probably a riboflavin-binding protein that interacts with the energy-coupling factor (ECF) ABC-transporter complex.</text>
</comment>
<dbReference type="Proteomes" id="UP000467132">
    <property type="component" value="Unassembled WGS sequence"/>
</dbReference>
<feature type="transmembrane region" description="Helical" evidence="9">
    <location>
        <begin position="12"/>
        <end position="35"/>
    </location>
</feature>
<keyword evidence="11" id="KW-1185">Reference proteome</keyword>
<comment type="subcellular location">
    <subcellularLocation>
        <location evidence="1">Cell membrane</location>
        <topology evidence="1">Multi-pass membrane protein</topology>
    </subcellularLocation>
</comment>
<evidence type="ECO:0000313" key="11">
    <source>
        <dbReference type="Proteomes" id="UP000467132"/>
    </source>
</evidence>
<feature type="transmembrane region" description="Helical" evidence="9">
    <location>
        <begin position="47"/>
        <end position="67"/>
    </location>
</feature>
<dbReference type="PANTHER" id="PTHR38438:SF1">
    <property type="entry name" value="RIBOFLAVIN TRANSPORTER RIBU"/>
    <property type="match status" value="1"/>
</dbReference>
<keyword evidence="3 8" id="KW-0813">Transport</keyword>
<name>A0A845R492_9CLOT</name>
<evidence type="ECO:0000256" key="7">
    <source>
        <dbReference type="ARBA" id="ARBA00023136"/>
    </source>
</evidence>
<dbReference type="RefSeq" id="WP_160197786.1">
    <property type="nucleotide sequence ID" value="NZ_QXXA01000011.1"/>
</dbReference>
<dbReference type="GO" id="GO:0005886">
    <property type="term" value="C:plasma membrane"/>
    <property type="evidence" value="ECO:0007669"/>
    <property type="project" value="UniProtKB-SubCell"/>
</dbReference>
<dbReference type="GO" id="GO:0032217">
    <property type="term" value="F:riboflavin transmembrane transporter activity"/>
    <property type="evidence" value="ECO:0007669"/>
    <property type="project" value="UniProtKB-UniRule"/>
</dbReference>
<dbReference type="EMBL" id="QXXA01000011">
    <property type="protein sequence ID" value="NBI07323.1"/>
    <property type="molecule type" value="Genomic_DNA"/>
</dbReference>
<reference evidence="10 11" key="1">
    <citation type="submission" date="2018-08" db="EMBL/GenBank/DDBJ databases">
        <title>Murine metabolic-syndrome-specific gut microbial biobank.</title>
        <authorList>
            <person name="Liu C."/>
        </authorList>
    </citation>
    <scope>NUCLEOTIDE SEQUENCE [LARGE SCALE GENOMIC DNA]</scope>
    <source>
        <strain evidence="10 11">583</strain>
    </source>
</reference>
<evidence type="ECO:0000256" key="3">
    <source>
        <dbReference type="ARBA" id="ARBA00022448"/>
    </source>
</evidence>
<evidence type="ECO:0000256" key="5">
    <source>
        <dbReference type="ARBA" id="ARBA00022692"/>
    </source>
</evidence>
<protein>
    <recommendedName>
        <fullName evidence="8">Riboflavin transporter</fullName>
    </recommendedName>
</protein>
<evidence type="ECO:0000256" key="9">
    <source>
        <dbReference type="SAM" id="Phobius"/>
    </source>
</evidence>
<evidence type="ECO:0000256" key="4">
    <source>
        <dbReference type="ARBA" id="ARBA00022475"/>
    </source>
</evidence>
<sequence>MLATKKKVNTKYLTKTAVLSVLAFLIMFIEVPLWFAPPFLKIDFSDIPALIGAFALGPMTGVVIELLKNILNLALEGTATAGVGELANFIVGSLFVFTAGIIYEKGKSFKSAVVGLLAGTIVMTIVAGIANYFFLLPFYSKLYGLPISSFVEMGSALNGFVKDVETLVIFAITPFNIVKGILISAITIPLYKRISPLLHK</sequence>
<dbReference type="InterPro" id="IPR024529">
    <property type="entry name" value="ECF_trnsprt_substrate-spec"/>
</dbReference>
<organism evidence="10 11">
    <name type="scientific">Senegalia massiliensis</name>
    <dbReference type="NCBI Taxonomy" id="1720316"/>
    <lineage>
        <taxon>Bacteria</taxon>
        <taxon>Bacillati</taxon>
        <taxon>Bacillota</taxon>
        <taxon>Clostridia</taxon>
        <taxon>Eubacteriales</taxon>
        <taxon>Clostridiaceae</taxon>
        <taxon>Senegalia</taxon>
    </lineage>
</organism>
<keyword evidence="4 8" id="KW-1003">Cell membrane</keyword>
<dbReference type="PIRSF" id="PIRSF037778">
    <property type="entry name" value="UCP037778_transp_RibU"/>
    <property type="match status" value="1"/>
</dbReference>
<dbReference type="PANTHER" id="PTHR38438">
    <property type="entry name" value="RIBOFLAVIN TRANSPORTER RIBU"/>
    <property type="match status" value="1"/>
</dbReference>
<dbReference type="Pfam" id="PF12822">
    <property type="entry name" value="ECF_trnsprt"/>
    <property type="match status" value="1"/>
</dbReference>
<dbReference type="Gene3D" id="1.10.1760.20">
    <property type="match status" value="1"/>
</dbReference>
<comment type="similarity">
    <text evidence="2 8">Belongs to the prokaryotic riboflavin transporter (P-RFT) (TC 2.A.87) family.</text>
</comment>
<dbReference type="AlphaFoldDB" id="A0A845R492"/>
<gene>
    <name evidence="10" type="ORF">D3Z33_10735</name>
</gene>
<feature type="transmembrane region" description="Helical" evidence="9">
    <location>
        <begin position="79"/>
        <end position="103"/>
    </location>
</feature>
<keyword evidence="5 9" id="KW-0812">Transmembrane</keyword>
<feature type="transmembrane region" description="Helical" evidence="9">
    <location>
        <begin position="167"/>
        <end position="191"/>
    </location>
</feature>
<evidence type="ECO:0000313" key="10">
    <source>
        <dbReference type="EMBL" id="NBI07323.1"/>
    </source>
</evidence>
<proteinExistence type="inferred from homology"/>
<keyword evidence="7 8" id="KW-0472">Membrane</keyword>
<evidence type="ECO:0000256" key="2">
    <source>
        <dbReference type="ARBA" id="ARBA00005540"/>
    </source>
</evidence>